<reference evidence="1" key="1">
    <citation type="submission" date="2020-05" db="EMBL/GenBank/DDBJ databases">
        <title>Mycena genomes resolve the evolution of fungal bioluminescence.</title>
        <authorList>
            <person name="Tsai I.J."/>
        </authorList>
    </citation>
    <scope>NUCLEOTIDE SEQUENCE</scope>
    <source>
        <strain evidence="1">CCC161011</strain>
    </source>
</reference>
<evidence type="ECO:0000313" key="2">
    <source>
        <dbReference type="Proteomes" id="UP000620124"/>
    </source>
</evidence>
<accession>A0A8H7CXV4</accession>
<dbReference type="AlphaFoldDB" id="A0A8H7CXV4"/>
<keyword evidence="2" id="KW-1185">Reference proteome</keyword>
<dbReference type="EMBL" id="JACAZI010000009">
    <property type="protein sequence ID" value="KAF7352197.1"/>
    <property type="molecule type" value="Genomic_DNA"/>
</dbReference>
<dbReference type="Proteomes" id="UP000620124">
    <property type="component" value="Unassembled WGS sequence"/>
</dbReference>
<sequence length="318" mass="35561">MTGSLPGDLVFADPYLPLELERQIFEIAALSRPKDIPTLMRISKRIKYWVEPLLYRVIVLSPHDLYRYSGVENAKSFPPITTADLLYHITTKSPSFFGSSVTHFYFDSDIPISTLDAILGACLGIDNLVFAPGTYNAHYQQILGRLRCLRRLATFLRSLFQESGAFDFTVPLFCNITHLEIWDNYTAIQAEICRGLAHMPRLTHLALNPVASVVPALHPHLLANVRLCAIVYLVRHRPNPTPLGVDDARFVCIVRDSYFADWFHGATSGLDFWALADAFIAARRAGKVNASMYCVSQTPAVGIDYQPSLPGFPLVYLG</sequence>
<proteinExistence type="predicted"/>
<protein>
    <submittedName>
        <fullName evidence="1">Uncharacterized protein</fullName>
    </submittedName>
</protein>
<comment type="caution">
    <text evidence="1">The sequence shown here is derived from an EMBL/GenBank/DDBJ whole genome shotgun (WGS) entry which is preliminary data.</text>
</comment>
<evidence type="ECO:0000313" key="1">
    <source>
        <dbReference type="EMBL" id="KAF7352197.1"/>
    </source>
</evidence>
<name>A0A8H7CXV4_9AGAR</name>
<organism evidence="1 2">
    <name type="scientific">Mycena venus</name>
    <dbReference type="NCBI Taxonomy" id="2733690"/>
    <lineage>
        <taxon>Eukaryota</taxon>
        <taxon>Fungi</taxon>
        <taxon>Dikarya</taxon>
        <taxon>Basidiomycota</taxon>
        <taxon>Agaricomycotina</taxon>
        <taxon>Agaricomycetes</taxon>
        <taxon>Agaricomycetidae</taxon>
        <taxon>Agaricales</taxon>
        <taxon>Marasmiineae</taxon>
        <taxon>Mycenaceae</taxon>
        <taxon>Mycena</taxon>
    </lineage>
</organism>
<gene>
    <name evidence="1" type="ORF">MVEN_01183000</name>
</gene>
<dbReference type="OrthoDB" id="3145912at2759"/>